<dbReference type="OMA" id="PEMAFYD"/>
<proteinExistence type="inferred from homology"/>
<evidence type="ECO:0000256" key="5">
    <source>
        <dbReference type="ARBA" id="ARBA00022840"/>
    </source>
</evidence>
<dbReference type="PANTHER" id="PTHR22594:SF34">
    <property type="entry name" value="ASPARAGINE--TRNA LIGASE, MITOCHONDRIAL-RELATED"/>
    <property type="match status" value="1"/>
</dbReference>
<accession>D8PTS9</accession>
<dbReference type="GO" id="GO:0003676">
    <property type="term" value="F:nucleic acid binding"/>
    <property type="evidence" value="ECO:0007669"/>
    <property type="project" value="InterPro"/>
</dbReference>
<dbReference type="NCBIfam" id="TIGR00457">
    <property type="entry name" value="asnS"/>
    <property type="match status" value="1"/>
</dbReference>
<dbReference type="PANTHER" id="PTHR22594">
    <property type="entry name" value="ASPARTYL/LYSYL-TRNA SYNTHETASE"/>
    <property type="match status" value="1"/>
</dbReference>
<dbReference type="GO" id="GO:0005524">
    <property type="term" value="F:ATP binding"/>
    <property type="evidence" value="ECO:0007669"/>
    <property type="project" value="UniProtKB-KW"/>
</dbReference>
<dbReference type="InterPro" id="IPR002312">
    <property type="entry name" value="Asp/Asn-tRNA-synth_IIb"/>
</dbReference>
<evidence type="ECO:0000313" key="9">
    <source>
        <dbReference type="EMBL" id="EFJ00555.1"/>
    </source>
</evidence>
<evidence type="ECO:0000256" key="3">
    <source>
        <dbReference type="ARBA" id="ARBA00022598"/>
    </source>
</evidence>
<dbReference type="CDD" id="cd04318">
    <property type="entry name" value="EcAsnRS_like_N"/>
    <property type="match status" value="1"/>
</dbReference>
<dbReference type="Pfam" id="PF01336">
    <property type="entry name" value="tRNA_anti-codon"/>
    <property type="match status" value="1"/>
</dbReference>
<keyword evidence="7" id="KW-0030">Aminoacyl-tRNA synthetase</keyword>
<dbReference type="EMBL" id="GL377303">
    <property type="protein sequence ID" value="EFJ00555.1"/>
    <property type="molecule type" value="Genomic_DNA"/>
</dbReference>
<gene>
    <name evidence="9" type="ORF">SCHCODRAFT_14619</name>
</gene>
<evidence type="ECO:0000256" key="6">
    <source>
        <dbReference type="ARBA" id="ARBA00022917"/>
    </source>
</evidence>
<dbReference type="PROSITE" id="PS50862">
    <property type="entry name" value="AA_TRNA_LIGASE_II"/>
    <property type="match status" value="1"/>
</dbReference>
<keyword evidence="3" id="KW-0436">Ligase</keyword>
<reference evidence="9 10" key="1">
    <citation type="journal article" date="2010" name="Nat. Biotechnol.">
        <title>Genome sequence of the model mushroom Schizophyllum commune.</title>
        <authorList>
            <person name="Ohm R.A."/>
            <person name="de Jong J.F."/>
            <person name="Lugones L.G."/>
            <person name="Aerts A."/>
            <person name="Kothe E."/>
            <person name="Stajich J.E."/>
            <person name="de Vries R.P."/>
            <person name="Record E."/>
            <person name="Levasseur A."/>
            <person name="Baker S.E."/>
            <person name="Bartholomew K.A."/>
            <person name="Coutinho P.M."/>
            <person name="Erdmann S."/>
            <person name="Fowler T.J."/>
            <person name="Gathman A.C."/>
            <person name="Lombard V."/>
            <person name="Henrissat B."/>
            <person name="Knabe N."/>
            <person name="Kuees U."/>
            <person name="Lilly W.W."/>
            <person name="Lindquist E."/>
            <person name="Lucas S."/>
            <person name="Magnuson J.K."/>
            <person name="Piumi F."/>
            <person name="Raudaskoski M."/>
            <person name="Salamov A."/>
            <person name="Schmutz J."/>
            <person name="Schwarze F.W.M.R."/>
            <person name="vanKuyk P.A."/>
            <person name="Horton J.S."/>
            <person name="Grigoriev I.V."/>
            <person name="Woesten H.A.B."/>
        </authorList>
    </citation>
    <scope>NUCLEOTIDE SEQUENCE [LARGE SCALE GENOMIC DNA]</scope>
    <source>
        <strain evidence="10">H4-8 / FGSC 9210</strain>
    </source>
</reference>
<dbReference type="VEuPathDB" id="FungiDB:SCHCODRAFT_02707888"/>
<evidence type="ECO:0000256" key="1">
    <source>
        <dbReference type="ARBA" id="ARBA00008226"/>
    </source>
</evidence>
<keyword evidence="5" id="KW-0067">ATP-binding</keyword>
<dbReference type="AlphaFoldDB" id="D8PTS9"/>
<evidence type="ECO:0000256" key="2">
    <source>
        <dbReference type="ARBA" id="ARBA00012816"/>
    </source>
</evidence>
<name>D8PTS9_SCHCM</name>
<dbReference type="InterPro" id="IPR004365">
    <property type="entry name" value="NA-bd_OB_tRNA"/>
</dbReference>
<dbReference type="GO" id="GO:0005739">
    <property type="term" value="C:mitochondrion"/>
    <property type="evidence" value="ECO:0007669"/>
    <property type="project" value="TreeGrafter"/>
</dbReference>
<keyword evidence="4" id="KW-0547">Nucleotide-binding</keyword>
<dbReference type="eggNOG" id="KOG0554">
    <property type="taxonomic scope" value="Eukaryota"/>
</dbReference>
<comment type="similarity">
    <text evidence="1">Belongs to the class-II aminoacyl-tRNA synthetase family.</text>
</comment>
<dbReference type="EC" id="6.1.1.22" evidence="2"/>
<dbReference type="InterPro" id="IPR045864">
    <property type="entry name" value="aa-tRNA-synth_II/BPL/LPL"/>
</dbReference>
<dbReference type="Pfam" id="PF00152">
    <property type="entry name" value="tRNA-synt_2"/>
    <property type="match status" value="1"/>
</dbReference>
<dbReference type="InterPro" id="IPR004364">
    <property type="entry name" value="Aa-tRNA-synt_II"/>
</dbReference>
<dbReference type="GO" id="GO:0004816">
    <property type="term" value="F:asparagine-tRNA ligase activity"/>
    <property type="evidence" value="ECO:0007669"/>
    <property type="project" value="UniProtKB-EC"/>
</dbReference>
<evidence type="ECO:0000313" key="10">
    <source>
        <dbReference type="Proteomes" id="UP000007431"/>
    </source>
</evidence>
<dbReference type="STRING" id="578458.D8PTS9"/>
<dbReference type="Proteomes" id="UP000007431">
    <property type="component" value="Unassembled WGS sequence"/>
</dbReference>
<dbReference type="FunCoup" id="D8PTS9">
    <property type="interactions" value="385"/>
</dbReference>
<evidence type="ECO:0000259" key="8">
    <source>
        <dbReference type="PROSITE" id="PS50862"/>
    </source>
</evidence>
<evidence type="ECO:0000256" key="4">
    <source>
        <dbReference type="ARBA" id="ARBA00022741"/>
    </source>
</evidence>
<organism evidence="10">
    <name type="scientific">Schizophyllum commune (strain H4-8 / FGSC 9210)</name>
    <name type="common">Split gill fungus</name>
    <dbReference type="NCBI Taxonomy" id="578458"/>
    <lineage>
        <taxon>Eukaryota</taxon>
        <taxon>Fungi</taxon>
        <taxon>Dikarya</taxon>
        <taxon>Basidiomycota</taxon>
        <taxon>Agaricomycotina</taxon>
        <taxon>Agaricomycetes</taxon>
        <taxon>Agaricomycetidae</taxon>
        <taxon>Agaricales</taxon>
        <taxon>Schizophyllaceae</taxon>
        <taxon>Schizophyllum</taxon>
    </lineage>
</organism>
<protein>
    <recommendedName>
        <fullName evidence="2">asparagine--tRNA ligase</fullName>
        <ecNumber evidence="2">6.1.1.22</ecNumber>
    </recommendedName>
</protein>
<dbReference type="Gene3D" id="3.30.930.10">
    <property type="entry name" value="Bira Bifunctional Protein, Domain 2"/>
    <property type="match status" value="1"/>
</dbReference>
<dbReference type="PRINTS" id="PR01042">
    <property type="entry name" value="TRNASYNTHASP"/>
</dbReference>
<feature type="domain" description="Aminoacyl-transfer RNA synthetases class-II family profile" evidence="8">
    <location>
        <begin position="145"/>
        <end position="480"/>
    </location>
</feature>
<keyword evidence="10" id="KW-1185">Reference proteome</keyword>
<dbReference type="SUPFAM" id="SSF55681">
    <property type="entry name" value="Class II aaRS and biotin synthetases"/>
    <property type="match status" value="1"/>
</dbReference>
<dbReference type="InParanoid" id="D8PTS9"/>
<keyword evidence="6" id="KW-0648">Protein biosynthesis</keyword>
<dbReference type="InterPro" id="IPR012340">
    <property type="entry name" value="NA-bd_OB-fold"/>
</dbReference>
<dbReference type="InterPro" id="IPR004522">
    <property type="entry name" value="Asn-tRNA-ligase"/>
</dbReference>
<dbReference type="InterPro" id="IPR006195">
    <property type="entry name" value="aa-tRNA-synth_II"/>
</dbReference>
<sequence length="490" mass="54742">MFFSRRFASQYAPRRLPPTIKEILGSNIPQETSVSLNGWIKSIRKQKRVSFAVIYDGSSAKGIQAVFPNTLNVKDLTNGSSVRLTGNLVPSPGSGQAKELQVKAVDVLGACPQETYPIQKKDLTNEYLRENVHLRARTTAIAAMLRLRDCLHRSIHDYLKSQSFVHVHAPILTANDAEGAGETFRIAPVAAHPDAQSTETQSPTEFFGAPAHLTVSSQLHMEAFQAALSRVYTANPAFRAERSQTSRHLAEFWMVEPEWTLTEGITEVCDVTEDLLRDIVNRAFVECAEDIEALHAVGGRLERLEALKAAVSPDTLRWRRMTYTEAVETLQRTGVKFKQTPTWGASLSSEHERYLAEEVVKGPVFVTNYPREIKAFYMRVDDPSLPREQQTVSCFDLLVPHMGELVGGSVREERADVLEEKMREEGMILPEQSSEVDEGPYAWYLSLRKFGATPHGGFGLGFERLVSWVGDVDSVKECIPVPRTVGRIDL</sequence>
<dbReference type="NCBIfam" id="NF003037">
    <property type="entry name" value="PRK03932.1"/>
    <property type="match status" value="1"/>
</dbReference>
<evidence type="ECO:0000256" key="7">
    <source>
        <dbReference type="ARBA" id="ARBA00023146"/>
    </source>
</evidence>
<dbReference type="Gene3D" id="2.40.50.140">
    <property type="entry name" value="Nucleic acid-binding proteins"/>
    <property type="match status" value="1"/>
</dbReference>
<dbReference type="HOGENOM" id="CLU_004553_2_0_1"/>
<dbReference type="SUPFAM" id="SSF50249">
    <property type="entry name" value="Nucleic acid-binding proteins"/>
    <property type="match status" value="1"/>
</dbReference>
<dbReference type="GO" id="GO:0006421">
    <property type="term" value="P:asparaginyl-tRNA aminoacylation"/>
    <property type="evidence" value="ECO:0007669"/>
    <property type="project" value="InterPro"/>
</dbReference>